<feature type="domain" description="HTH araC/xylS-type" evidence="4">
    <location>
        <begin position="177"/>
        <end position="261"/>
    </location>
</feature>
<gene>
    <name evidence="5" type="ORF">GCM10007304_30520</name>
</gene>
<proteinExistence type="predicted"/>
<dbReference type="EMBL" id="BMCU01000003">
    <property type="protein sequence ID" value="GGG14371.1"/>
    <property type="molecule type" value="Genomic_DNA"/>
</dbReference>
<evidence type="ECO:0000313" key="6">
    <source>
        <dbReference type="Proteomes" id="UP000654257"/>
    </source>
</evidence>
<keyword evidence="6" id="KW-1185">Reference proteome</keyword>
<evidence type="ECO:0000313" key="5">
    <source>
        <dbReference type="EMBL" id="GGG14371.1"/>
    </source>
</evidence>
<dbReference type="Pfam" id="PF12833">
    <property type="entry name" value="HTH_18"/>
    <property type="match status" value="1"/>
</dbReference>
<keyword evidence="2" id="KW-0238">DNA-binding</keyword>
<dbReference type="RefSeq" id="WP_188545698.1">
    <property type="nucleotide sequence ID" value="NZ_BMCU01000003.1"/>
</dbReference>
<reference evidence="5" key="2">
    <citation type="submission" date="2020-09" db="EMBL/GenBank/DDBJ databases">
        <authorList>
            <person name="Sun Q."/>
            <person name="Sedlacek I."/>
        </authorList>
    </citation>
    <scope>NUCLEOTIDE SEQUENCE</scope>
    <source>
        <strain evidence="5">CCM 7905</strain>
    </source>
</reference>
<dbReference type="Proteomes" id="UP000654257">
    <property type="component" value="Unassembled WGS sequence"/>
</dbReference>
<dbReference type="PANTHER" id="PTHR46796">
    <property type="entry name" value="HTH-TYPE TRANSCRIPTIONAL ACTIVATOR RHAS-RELATED"/>
    <property type="match status" value="1"/>
</dbReference>
<keyword evidence="3" id="KW-0804">Transcription</keyword>
<dbReference type="SUPFAM" id="SSF46689">
    <property type="entry name" value="Homeodomain-like"/>
    <property type="match status" value="1"/>
</dbReference>
<evidence type="ECO:0000256" key="3">
    <source>
        <dbReference type="ARBA" id="ARBA00023163"/>
    </source>
</evidence>
<organism evidence="5 6">
    <name type="scientific">Rhodococcoides trifolii</name>
    <dbReference type="NCBI Taxonomy" id="908250"/>
    <lineage>
        <taxon>Bacteria</taxon>
        <taxon>Bacillati</taxon>
        <taxon>Actinomycetota</taxon>
        <taxon>Actinomycetes</taxon>
        <taxon>Mycobacteriales</taxon>
        <taxon>Nocardiaceae</taxon>
        <taxon>Rhodococcoides</taxon>
    </lineage>
</organism>
<keyword evidence="1" id="KW-0805">Transcription regulation</keyword>
<comment type="caution">
    <text evidence="5">The sequence shown here is derived from an EMBL/GenBank/DDBJ whole genome shotgun (WGS) entry which is preliminary data.</text>
</comment>
<dbReference type="GO" id="GO:0043565">
    <property type="term" value="F:sequence-specific DNA binding"/>
    <property type="evidence" value="ECO:0007669"/>
    <property type="project" value="InterPro"/>
</dbReference>
<dbReference type="GO" id="GO:0003700">
    <property type="term" value="F:DNA-binding transcription factor activity"/>
    <property type="evidence" value="ECO:0007669"/>
    <property type="project" value="InterPro"/>
</dbReference>
<protein>
    <submittedName>
        <fullName evidence="5">AraC family transcriptional regulator</fullName>
    </submittedName>
</protein>
<evidence type="ECO:0000259" key="4">
    <source>
        <dbReference type="PROSITE" id="PS01124"/>
    </source>
</evidence>
<dbReference type="InterPro" id="IPR018060">
    <property type="entry name" value="HTH_AraC"/>
</dbReference>
<accession>A0A917FYN2</accession>
<evidence type="ECO:0000256" key="1">
    <source>
        <dbReference type="ARBA" id="ARBA00023015"/>
    </source>
</evidence>
<dbReference type="Gene3D" id="1.10.10.60">
    <property type="entry name" value="Homeodomain-like"/>
    <property type="match status" value="1"/>
</dbReference>
<dbReference type="PANTHER" id="PTHR46796:SF15">
    <property type="entry name" value="BLL1074 PROTEIN"/>
    <property type="match status" value="1"/>
</dbReference>
<dbReference type="PROSITE" id="PS01124">
    <property type="entry name" value="HTH_ARAC_FAMILY_2"/>
    <property type="match status" value="1"/>
</dbReference>
<sequence>MAGVSSGATARPCPALRPFVKSYDGYRMSGFDAGTHVGMPSPDITVVIPLDDPLELAWPGETSSRFGSLASGLGTTPITIFHTGAQHGIQLALTPLGARTLLGVPASEISDVVVSLDDLLGGVVTEIDHRIASVSSWRERFDVLDEVLIRRLDADTPRPDDRVAGAWHLLVGGSDARVQSVADAVGWSRRHLNTKFLSEYGVTPKDAARVARFDRSHQLLKREHPLSLATIAAQCGYYDQAHMAREWRELAGSAPSVWRANEQFAFVQDSADLATEYWSA</sequence>
<dbReference type="AlphaFoldDB" id="A0A917FYN2"/>
<dbReference type="InterPro" id="IPR009057">
    <property type="entry name" value="Homeodomain-like_sf"/>
</dbReference>
<dbReference type="SMART" id="SM00342">
    <property type="entry name" value="HTH_ARAC"/>
    <property type="match status" value="1"/>
</dbReference>
<evidence type="ECO:0000256" key="2">
    <source>
        <dbReference type="ARBA" id="ARBA00023125"/>
    </source>
</evidence>
<dbReference type="InterPro" id="IPR050204">
    <property type="entry name" value="AraC_XylS_family_regulators"/>
</dbReference>
<name>A0A917FYN2_9NOCA</name>
<reference evidence="5" key="1">
    <citation type="journal article" date="2014" name="Int. J. Syst. Evol. Microbiol.">
        <title>Complete genome sequence of Corynebacterium casei LMG S-19264T (=DSM 44701T), isolated from a smear-ripened cheese.</title>
        <authorList>
            <consortium name="US DOE Joint Genome Institute (JGI-PGF)"/>
            <person name="Walter F."/>
            <person name="Albersmeier A."/>
            <person name="Kalinowski J."/>
            <person name="Ruckert C."/>
        </authorList>
    </citation>
    <scope>NUCLEOTIDE SEQUENCE</scope>
    <source>
        <strain evidence="5">CCM 7905</strain>
    </source>
</reference>